<evidence type="ECO:0008006" key="4">
    <source>
        <dbReference type="Google" id="ProtNLM"/>
    </source>
</evidence>
<dbReference type="KEGG" id="pmet:G4Y79_04035"/>
<feature type="transmembrane region" description="Helical" evidence="1">
    <location>
        <begin position="46"/>
        <end position="71"/>
    </location>
</feature>
<feature type="transmembrane region" description="Helical" evidence="1">
    <location>
        <begin position="120"/>
        <end position="147"/>
    </location>
</feature>
<keyword evidence="3" id="KW-1185">Reference proteome</keyword>
<dbReference type="PANTHER" id="PTHR31272:SF9">
    <property type="entry name" value="BLL1027 PROTEIN"/>
    <property type="match status" value="1"/>
</dbReference>
<feature type="transmembrane region" description="Helical" evidence="1">
    <location>
        <begin position="233"/>
        <end position="251"/>
    </location>
</feature>
<feature type="transmembrane region" description="Helical" evidence="1">
    <location>
        <begin position="159"/>
        <end position="182"/>
    </location>
</feature>
<dbReference type="RefSeq" id="WP_195171629.1">
    <property type="nucleotide sequence ID" value="NZ_CP062983.1"/>
</dbReference>
<dbReference type="EMBL" id="CP062983">
    <property type="protein sequence ID" value="QPC83563.1"/>
    <property type="molecule type" value="Genomic_DNA"/>
</dbReference>
<organism evidence="2 3">
    <name type="scientific">Phototrophicus methaneseepsis</name>
    <dbReference type="NCBI Taxonomy" id="2710758"/>
    <lineage>
        <taxon>Bacteria</taxon>
        <taxon>Bacillati</taxon>
        <taxon>Chloroflexota</taxon>
        <taxon>Candidatus Thermofontia</taxon>
        <taxon>Phototrophicales</taxon>
        <taxon>Phototrophicaceae</taxon>
        <taxon>Phototrophicus</taxon>
    </lineage>
</organism>
<dbReference type="AlphaFoldDB" id="A0A7S8IG36"/>
<protein>
    <recommendedName>
        <fullName evidence="4">Cytochrome C biogenesis protein transmembrane domain-containing protein</fullName>
    </recommendedName>
</protein>
<dbReference type="Proteomes" id="UP000594468">
    <property type="component" value="Chromosome"/>
</dbReference>
<name>A0A7S8IG36_9CHLR</name>
<feature type="transmembrane region" description="Helical" evidence="1">
    <location>
        <begin position="203"/>
        <end position="221"/>
    </location>
</feature>
<feature type="transmembrane region" description="Helical" evidence="1">
    <location>
        <begin position="12"/>
        <end position="34"/>
    </location>
</feature>
<keyword evidence="1" id="KW-0472">Membrane</keyword>
<evidence type="ECO:0000256" key="1">
    <source>
        <dbReference type="SAM" id="Phobius"/>
    </source>
</evidence>
<keyword evidence="1" id="KW-0812">Transmembrane</keyword>
<sequence>MDDLLLGFGLGNAAILTNACLLPLYPGLIAFLAGNTQQQKGPTWGSALLGVLVLAGILTTMMIVGVALVLLSAGAQQILPILLPIVYLFVIGMGLFMLAGRNPFATLQTAQAPMLHNRYLTAYSYGLLFGPMTLPCTGPILVSSLSIATGAADVAETFIYFFGFGLGFGWPLVVLPLIALPVQRTFIGWLTRHHDALTRASGVLLVAVGLFGFVTELLPQLLPDFDFPLAAQLAYWVAALLITVLVGWWVVSRGKQANAGVEQSPSRAAS</sequence>
<proteinExistence type="predicted"/>
<evidence type="ECO:0000313" key="3">
    <source>
        <dbReference type="Proteomes" id="UP000594468"/>
    </source>
</evidence>
<accession>A0A7S8IG36</accession>
<dbReference type="PANTHER" id="PTHR31272">
    <property type="entry name" value="CYTOCHROME C-TYPE BIOGENESIS PROTEIN HI_1454-RELATED"/>
    <property type="match status" value="1"/>
</dbReference>
<gene>
    <name evidence="2" type="ORF">G4Y79_04035</name>
</gene>
<feature type="transmembrane region" description="Helical" evidence="1">
    <location>
        <begin position="77"/>
        <end position="99"/>
    </location>
</feature>
<keyword evidence="1" id="KW-1133">Transmembrane helix</keyword>
<reference evidence="2 3" key="1">
    <citation type="submission" date="2020-02" db="EMBL/GenBank/DDBJ databases">
        <authorList>
            <person name="Zheng R.K."/>
            <person name="Sun C.M."/>
        </authorList>
    </citation>
    <scope>NUCLEOTIDE SEQUENCE [LARGE SCALE GENOMIC DNA]</scope>
    <source>
        <strain evidence="3">rifampicinis</strain>
    </source>
</reference>
<dbReference type="InterPro" id="IPR051790">
    <property type="entry name" value="Cytochrome_c-biogenesis_DsbD"/>
</dbReference>
<evidence type="ECO:0000313" key="2">
    <source>
        <dbReference type="EMBL" id="QPC83563.1"/>
    </source>
</evidence>